<dbReference type="RefSeq" id="WP_157823875.1">
    <property type="nucleotide sequence ID" value="NZ_CP022163.1"/>
</dbReference>
<organism evidence="1 2">
    <name type="scientific">Melittangium boletus DSM 14713</name>
    <dbReference type="NCBI Taxonomy" id="1294270"/>
    <lineage>
        <taxon>Bacteria</taxon>
        <taxon>Pseudomonadati</taxon>
        <taxon>Myxococcota</taxon>
        <taxon>Myxococcia</taxon>
        <taxon>Myxococcales</taxon>
        <taxon>Cystobacterineae</taxon>
        <taxon>Archangiaceae</taxon>
        <taxon>Melittangium</taxon>
    </lineage>
</organism>
<protein>
    <recommendedName>
        <fullName evidence="3">HEAT repeat domain-containing protein</fullName>
    </recommendedName>
</protein>
<dbReference type="AlphaFoldDB" id="A0A250IQY7"/>
<dbReference type="InterPro" id="IPR011989">
    <property type="entry name" value="ARM-like"/>
</dbReference>
<reference evidence="1 2" key="1">
    <citation type="submission" date="2017-06" db="EMBL/GenBank/DDBJ databases">
        <authorList>
            <person name="Kim H.J."/>
            <person name="Triplett B.A."/>
        </authorList>
    </citation>
    <scope>NUCLEOTIDE SEQUENCE [LARGE SCALE GENOMIC DNA]</scope>
    <source>
        <strain evidence="1 2">DSM 14713</strain>
    </source>
</reference>
<dbReference type="Proteomes" id="UP000217289">
    <property type="component" value="Chromosome"/>
</dbReference>
<evidence type="ECO:0000313" key="2">
    <source>
        <dbReference type="Proteomes" id="UP000217289"/>
    </source>
</evidence>
<dbReference type="Pfam" id="PF13646">
    <property type="entry name" value="HEAT_2"/>
    <property type="match status" value="1"/>
</dbReference>
<sequence length="529" mass="58811">MKVSALVWSSRTGIRAQLLSFLDALPAEAFDARMRALRLLRLFGGEEQLPLVRRLLLEPREPLPVRAWALEVGVSLGLRLSGPELSGLLQEGALEVYPCLHLVRSEEEVSWIVPTLEPWSAWERTDLFLQSRRRGDPLPAAVVGWLYARWLQEDRRVLDTEPGGPERNLQVAAATWTRPESWALLATEANHLPSDTLPEEALHQLLRDDPEALHHAAEALRLPLPSLLACLGREGLSRRLEQVVRAQSLSLSVSYGLIPPQEAYSRALALIEAWPEARPLRLRLLCDFKVASDIREALLRQLFRHERDTALRWTLAALPWPANAPLVRTVLREAAGSAQPSDRPLFLAALEGKDEAAGCFALEGLIALDESGPDWRGRLEALGYSSHPLVRVRAAAGLARAGEASGWESLRHTAREASEPWERAEALRWLGELNAPEHAELLVRGLRDDTWEKKRWPEADEAAWALFQWGTPEALGALLSAHLSGGTADIDGYLEAHLARQEGRPVKALAPPRTRTLVARFIEQPYSGG</sequence>
<keyword evidence="2" id="KW-1185">Reference proteome</keyword>
<proteinExistence type="predicted"/>
<accession>A0A250IQY7</accession>
<dbReference type="Gene3D" id="1.25.10.10">
    <property type="entry name" value="Leucine-rich Repeat Variant"/>
    <property type="match status" value="1"/>
</dbReference>
<evidence type="ECO:0000313" key="1">
    <source>
        <dbReference type="EMBL" id="ATB33660.1"/>
    </source>
</evidence>
<gene>
    <name evidence="1" type="ORF">MEBOL_007158</name>
</gene>
<dbReference type="SMART" id="SM00567">
    <property type="entry name" value="EZ_HEAT"/>
    <property type="match status" value="3"/>
</dbReference>
<name>A0A250IQY7_9BACT</name>
<dbReference type="InterPro" id="IPR004155">
    <property type="entry name" value="PBS_lyase_HEAT"/>
</dbReference>
<dbReference type="SUPFAM" id="SSF48371">
    <property type="entry name" value="ARM repeat"/>
    <property type="match status" value="1"/>
</dbReference>
<dbReference type="OrthoDB" id="5508860at2"/>
<dbReference type="InterPro" id="IPR016024">
    <property type="entry name" value="ARM-type_fold"/>
</dbReference>
<dbReference type="EMBL" id="CP022163">
    <property type="protein sequence ID" value="ATB33660.1"/>
    <property type="molecule type" value="Genomic_DNA"/>
</dbReference>
<dbReference type="KEGG" id="mbd:MEBOL_007158"/>
<evidence type="ECO:0008006" key="3">
    <source>
        <dbReference type="Google" id="ProtNLM"/>
    </source>
</evidence>